<dbReference type="KEGG" id="tim:GMBLW1_00790"/>
<dbReference type="PROSITE" id="PS50234">
    <property type="entry name" value="VWFA"/>
    <property type="match status" value="1"/>
</dbReference>
<dbReference type="SUPFAM" id="SSF52317">
    <property type="entry name" value="Class I glutamine amidotransferase-like"/>
    <property type="match status" value="1"/>
</dbReference>
<protein>
    <submittedName>
        <fullName evidence="3">Hypothetical conserved protein</fullName>
    </submittedName>
</protein>
<reference evidence="3" key="1">
    <citation type="submission" date="2019-04" db="EMBL/GenBank/DDBJ databases">
        <authorList>
            <consortium name="Science for Life Laboratories"/>
        </authorList>
    </citation>
    <scope>NUCLEOTIDE SEQUENCE</scope>
    <source>
        <strain evidence="3">MBLW1</strain>
    </source>
</reference>
<dbReference type="EMBL" id="LR586016">
    <property type="protein sequence ID" value="VIP03881.1"/>
    <property type="molecule type" value="Genomic_DNA"/>
</dbReference>
<evidence type="ECO:0000256" key="1">
    <source>
        <dbReference type="SAM" id="Phobius"/>
    </source>
</evidence>
<keyword evidence="4" id="KW-1185">Reference proteome</keyword>
<keyword evidence="1" id="KW-0472">Membrane</keyword>
<dbReference type="Gene3D" id="3.40.50.410">
    <property type="entry name" value="von Willebrand factor, type A domain"/>
    <property type="match status" value="1"/>
</dbReference>
<dbReference type="AlphaFoldDB" id="A0A6C2YRA5"/>
<dbReference type="Proteomes" id="UP000464378">
    <property type="component" value="Chromosome"/>
</dbReference>
<evidence type="ECO:0000259" key="2">
    <source>
        <dbReference type="PROSITE" id="PS50234"/>
    </source>
</evidence>
<organism evidence="3">
    <name type="scientific">Tuwongella immobilis</name>
    <dbReference type="NCBI Taxonomy" id="692036"/>
    <lineage>
        <taxon>Bacteria</taxon>
        <taxon>Pseudomonadati</taxon>
        <taxon>Planctomycetota</taxon>
        <taxon>Planctomycetia</taxon>
        <taxon>Gemmatales</taxon>
        <taxon>Gemmataceae</taxon>
        <taxon>Tuwongella</taxon>
    </lineage>
</organism>
<dbReference type="InterPro" id="IPR002035">
    <property type="entry name" value="VWF_A"/>
</dbReference>
<feature type="transmembrane region" description="Helical" evidence="1">
    <location>
        <begin position="32"/>
        <end position="50"/>
    </location>
</feature>
<dbReference type="Gene3D" id="3.40.50.880">
    <property type="match status" value="1"/>
</dbReference>
<proteinExistence type="predicted"/>
<gene>
    <name evidence="3" type="ORF">GMBLW1_00790</name>
</gene>
<dbReference type="PANTHER" id="PTHR37947">
    <property type="entry name" value="BLL2462 PROTEIN"/>
    <property type="match status" value="1"/>
</dbReference>
<accession>A0A6C2YRA5</accession>
<sequence>MNETGTSQETELFYRRLAEPFTIGGQDVDPRLWLAILIPVLLLGIGYVIWMYRKDTQSIRWYWATFLATLRIGVYLILGYLFLMPAKQLIEKTEKKSRVVMLVDVSPSITEVSDEKRDGSKPASARATRLQKIIDLLTDEKVALLKKLMETNPVAIYRFGGRAEEEPTLLTPESKPLDRDAWMAWAKLDFKPWVLEPLSENGQKLVKETSVWQADAAGDASWALTWLRQPPRAAIPAGLNEDDQKALEKRRAALNTRVEIARQIVESTNIPGSALTVLNREVNNMLQGLIVLSDGRSNRGSESTLQELTDRAKRDGVPVFTIAVGEDRPRIEIRITDVQAPSLTPPDEAFKVYVEADGIGLADRESTVTLELYSPGAETPVHSLTSPIRFTPGEPPHGQAEFVIDPSTLPESLRSKETMFKDLVEGEWRLQARIPRDDREDFEGKEHLSDPITRLQVLKAPLRVLLVASGPGKDFQFLRTLLVRENDRAELSIYLQNDGGRANEIAMDIDRTRVLNRFPDRINEKSDPKEDPEQKFYNLSRYDVILAFDPDWSVFTANQLQLLERWTDQGGGLIFVAGPICTSQLARTDEIDRLRPLLDILPVMPGDNVLASVRRSTKEPWRLVFPGVSPDTDFLKLDEAKDGPLAGWESFFTGKEGAADAANTPVMRGIFNFYPVQSVKKGASVIATFTDPDARGQDQKEPPFLVSMPVKQGRTVFIGSSEVWRLRSYSRAYYERFWLKLLRYASAGNRKKSTRRGRLLMSKEFTARSYIRLQAQLVDPSLQPLPDTATPKITITRLDVEGDQVVPKVYQMSARKSADAWSGMFQRQILADSKDFPPGDYKLELEIPDSTDTLTERFRIKDSNPELDDTQPDFATLRLMASDVEAVASRIEDKAFVESLRKEQKHGDSSKLAYSIVDRSGIEKIPACMRMEKRINLTRGPIEDLWDKGPTLPSSWTESFTDQPVTISTFLLIAVAMLSVEWLTRKLLRLA</sequence>
<dbReference type="InterPro" id="IPR036465">
    <property type="entry name" value="vWFA_dom_sf"/>
</dbReference>
<dbReference type="EMBL" id="LR593887">
    <property type="protein sequence ID" value="VTS05129.1"/>
    <property type="molecule type" value="Genomic_DNA"/>
</dbReference>
<name>A0A6C2YRA5_9BACT</name>
<feature type="domain" description="VWFA" evidence="2">
    <location>
        <begin position="279"/>
        <end position="368"/>
    </location>
</feature>
<evidence type="ECO:0000313" key="4">
    <source>
        <dbReference type="Proteomes" id="UP000464378"/>
    </source>
</evidence>
<dbReference type="InterPro" id="IPR029062">
    <property type="entry name" value="Class_I_gatase-like"/>
</dbReference>
<keyword evidence="1" id="KW-1133">Transmembrane helix</keyword>
<keyword evidence="1" id="KW-0812">Transmembrane</keyword>
<feature type="transmembrane region" description="Helical" evidence="1">
    <location>
        <begin position="62"/>
        <end position="83"/>
    </location>
</feature>
<evidence type="ECO:0000313" key="3">
    <source>
        <dbReference type="EMBL" id="VIP03881.1"/>
    </source>
</evidence>
<dbReference type="SUPFAM" id="SSF53300">
    <property type="entry name" value="vWA-like"/>
    <property type="match status" value="1"/>
</dbReference>
<dbReference type="RefSeq" id="WP_162659028.1">
    <property type="nucleotide sequence ID" value="NZ_LR593887.1"/>
</dbReference>
<dbReference type="InParanoid" id="A0A6C2YRA5"/>
<dbReference type="PANTHER" id="PTHR37947:SF1">
    <property type="entry name" value="BLL2462 PROTEIN"/>
    <property type="match status" value="1"/>
</dbReference>